<reference evidence="2 3" key="1">
    <citation type="submission" date="2015-07" db="EMBL/GenBank/DDBJ databases">
        <authorList>
            <person name="Kim K.M."/>
        </authorList>
    </citation>
    <scope>NUCLEOTIDE SEQUENCE [LARGE SCALE GENOMIC DNA]</scope>
    <source>
        <strain evidence="2 3">KCTC 12363</strain>
    </source>
</reference>
<dbReference type="KEGG" id="camu:CA2015_2986"/>
<feature type="region of interest" description="Disordered" evidence="1">
    <location>
        <begin position="111"/>
        <end position="209"/>
    </location>
</feature>
<accession>A0A0H4PD70</accession>
<dbReference type="STRING" id="320787.CA2015_2986"/>
<dbReference type="AlphaFoldDB" id="A0A0H4PD70"/>
<feature type="compositionally biased region" description="Basic and acidic residues" evidence="1">
    <location>
        <begin position="137"/>
        <end position="153"/>
    </location>
</feature>
<evidence type="ECO:0000256" key="1">
    <source>
        <dbReference type="SAM" id="MobiDB-lite"/>
    </source>
</evidence>
<dbReference type="EMBL" id="CP012040">
    <property type="protein sequence ID" value="AKP52391.1"/>
    <property type="molecule type" value="Genomic_DNA"/>
</dbReference>
<organism evidence="2 3">
    <name type="scientific">Cyclobacterium amurskyense</name>
    <dbReference type="NCBI Taxonomy" id="320787"/>
    <lineage>
        <taxon>Bacteria</taxon>
        <taxon>Pseudomonadati</taxon>
        <taxon>Bacteroidota</taxon>
        <taxon>Cytophagia</taxon>
        <taxon>Cytophagales</taxon>
        <taxon>Cyclobacteriaceae</taxon>
        <taxon>Cyclobacterium</taxon>
    </lineage>
</organism>
<gene>
    <name evidence="2" type="ORF">CA2015_2986</name>
</gene>
<dbReference type="Proteomes" id="UP000036520">
    <property type="component" value="Chromosome"/>
</dbReference>
<protein>
    <recommendedName>
        <fullName evidence="4">Tetratricopeptide repeat protein</fullName>
    </recommendedName>
</protein>
<sequence>MNAQAFLELINKADNLDNADLKKALKLQEEYPYFLVPKVLAAKYEWDKASGESKTLLHWAAVVSPERRRLKHLLTGTAPIVPVSTEVEKNTPAPSLEKELEDIPVQNKLENEIKAKETPVPTEGVNTSEQTLTENISRPKRDEILRRLEENLKKIKKTTSNNQNNSENLKKKDTPEEGNEEVNASTDSPRKKVKKPEAKKAKKTQQELIDNFEEKPIRLTKEKMDETVELPDLSEQSTHLNHTMLSESYAKLLVKQNKINEAIEIYQKLILKFPKKRTYFADQIEKLKE</sequence>
<proteinExistence type="predicted"/>
<dbReference type="RefSeq" id="WP_157470489.1">
    <property type="nucleotide sequence ID" value="NZ_CAXBGM010000035.1"/>
</dbReference>
<name>A0A0H4PD70_9BACT</name>
<feature type="compositionally biased region" description="Polar residues" evidence="1">
    <location>
        <begin position="124"/>
        <end position="136"/>
    </location>
</feature>
<keyword evidence="3" id="KW-1185">Reference proteome</keyword>
<evidence type="ECO:0000313" key="2">
    <source>
        <dbReference type="EMBL" id="AKP52391.1"/>
    </source>
</evidence>
<feature type="compositionally biased region" description="Polar residues" evidence="1">
    <location>
        <begin position="158"/>
        <end position="167"/>
    </location>
</feature>
<dbReference type="OrthoDB" id="594666at2"/>
<evidence type="ECO:0000313" key="3">
    <source>
        <dbReference type="Proteomes" id="UP000036520"/>
    </source>
</evidence>
<evidence type="ECO:0008006" key="4">
    <source>
        <dbReference type="Google" id="ProtNLM"/>
    </source>
</evidence>